<feature type="region of interest" description="Disordered" evidence="6">
    <location>
        <begin position="66"/>
        <end position="93"/>
    </location>
</feature>
<dbReference type="InterPro" id="IPR036236">
    <property type="entry name" value="Znf_C2H2_sf"/>
</dbReference>
<feature type="domain" description="C2H2-type" evidence="7">
    <location>
        <begin position="1160"/>
        <end position="1188"/>
    </location>
</feature>
<feature type="domain" description="C2H2-type" evidence="7">
    <location>
        <begin position="331"/>
        <end position="358"/>
    </location>
</feature>
<feature type="region of interest" description="Disordered" evidence="6">
    <location>
        <begin position="134"/>
        <end position="162"/>
    </location>
</feature>
<dbReference type="Gene3D" id="3.30.160.60">
    <property type="entry name" value="Classic Zinc Finger"/>
    <property type="match status" value="11"/>
</dbReference>
<dbReference type="Pfam" id="PF00096">
    <property type="entry name" value="zf-C2H2"/>
    <property type="match status" value="3"/>
</dbReference>
<dbReference type="GO" id="GO:0008270">
    <property type="term" value="F:zinc ion binding"/>
    <property type="evidence" value="ECO:0007669"/>
    <property type="project" value="UniProtKB-KW"/>
</dbReference>
<keyword evidence="9" id="KW-1185">Reference proteome</keyword>
<dbReference type="PANTHER" id="PTHR24379">
    <property type="entry name" value="KRAB AND ZINC FINGER DOMAIN-CONTAINING"/>
    <property type="match status" value="1"/>
</dbReference>
<feature type="domain" description="C2H2-type" evidence="7">
    <location>
        <begin position="1127"/>
        <end position="1154"/>
    </location>
</feature>
<dbReference type="SMART" id="SM00355">
    <property type="entry name" value="ZnF_C2H2"/>
    <property type="match status" value="27"/>
</dbReference>
<evidence type="ECO:0000259" key="7">
    <source>
        <dbReference type="PROSITE" id="PS50157"/>
    </source>
</evidence>
<feature type="domain" description="C2H2-type" evidence="7">
    <location>
        <begin position="870"/>
        <end position="897"/>
    </location>
</feature>
<sequence>MHLKTHVISSSVDADTCQHLDGTPSRRCSPGGSTSGTRRGSQVFSCGQCFQSFREVSEMDSHVCVQRSSPERVASDKTTAGQELPDNGDRTLGGKEGDEMLTGPRCCPLCSLCFHDVEQFYSHLTTHELDEKVSAQMDRDGHKDSTVVDGGSYEKGSPSGHPSQMCPFCKLDFDQAELLEAHMQLMHAGKSEHLFSCQVCELAFSSMHWLSEHVAECHRDVIVMHGVVTQRPSLSPGCLPPTSNSAAANIVFCSQCTVGFPDIYALGQHIQHVHGFSTSSPRDSSPPTLKKRLTTSRGSSVTKESGTFHPYKDVKKKKSVTVQQSSVELSYMCDYCNAVFTNVASYQTHLKYHEREKSVTSGSVPTPYVCHECDATFSQEEELKSHTFTHYLVVATEYGCTSCLKLFTKPDELQKHLMDIHAHHLYRCSLCKEVFDSKVNIQVHFAIKHSNECKLFRCARCRSVFRSEMEWQLHVKVHHLGISDPYRCFLCKDSFSVEAELEAHLAASHKKQFMCPICDDEAFHVEYLLDKHMQQKHSVDVSSPSSPQFLKVTSASSAVSVSRESSTPETLKLLTSGRRSVTELISSKTSQLYKCEICDLRFAEEMALQRHHVNSHNIVCDKDLGILLKSETPPLKLSNHAQDKHHTMGRSWSNSNDTSTHQCVRCSKSLKTRGDLEKHMKMHHHVQQQPQQHHTTASASHKCNICDEVFASANILAAHKLTHCKVAQGNICVVCKVSITCEDQFYSHTQQHSVHTANMQCVVCRQTLVSMLELQMHGKHHFQTSAITPPSQLYTCCLCLKTFDTKENLVSKLNSSGSEYHICKPCFHGETPATLTLTSPTEHGRCVTCGVKFETEAQLKAHMAQHQKTYQCIKCQQTFATEYDIQIHVATHVMHEGNIHQCHLCDTLCESPAKLQCHLIQHTFTTNDMKCSVCRATFSQASAIQLHVLEHGIGVRPYSCSECQQKFFFSAELQNHLFSHQLPRQPVPPGNSPLSMQNIAKKAVVNTDHQGDSDILCSLCPKMFRSMADMQHHYLVAHSNIELVKPKMEAVTQQQEKATNGEAAFTKTGKMHSCPECHKEFDMAKHLTIHLRSYHNIGKPFDCNICGKRFSRKDNCKAHMKCHQGALRCPVCDKTFQRQIALEEHMTSHFKQPPTSAGTYTCELCGEMFAHSKYLQSHLVVAHRERGAATNPECQVCSAIFSSVIQLKDHLQKDHGRDPQDDPADLLSPVKNGSPSQCSNGTCDDYAGSNGQLLPEVKAEQVDTSSSDLVNNTAGNMIGQTEQLTVM</sequence>
<feature type="compositionally biased region" description="Low complexity" evidence="6">
    <location>
        <begin position="277"/>
        <end position="288"/>
    </location>
</feature>
<feature type="compositionally biased region" description="Basic and acidic residues" evidence="6">
    <location>
        <begin position="134"/>
        <end position="146"/>
    </location>
</feature>
<feature type="domain" description="C2H2-type" evidence="7">
    <location>
        <begin position="486"/>
        <end position="514"/>
    </location>
</feature>
<feature type="region of interest" description="Disordered" evidence="6">
    <location>
        <begin position="275"/>
        <end position="307"/>
    </location>
</feature>
<feature type="domain" description="C2H2-type" evidence="7">
    <location>
        <begin position="661"/>
        <end position="690"/>
    </location>
</feature>
<keyword evidence="1" id="KW-0479">Metal-binding</keyword>
<feature type="domain" description="C2H2-type" evidence="7">
    <location>
        <begin position="958"/>
        <end position="985"/>
    </location>
</feature>
<comment type="caution">
    <text evidence="8">The sequence shown here is derived from an EMBL/GenBank/DDBJ whole genome shotgun (WGS) entry which is preliminary data.</text>
</comment>
<keyword evidence="4" id="KW-0862">Zinc</keyword>
<feature type="compositionally biased region" description="Polar residues" evidence="6">
    <location>
        <begin position="1231"/>
        <end position="1242"/>
    </location>
</feature>
<dbReference type="Proteomes" id="UP001209878">
    <property type="component" value="Unassembled WGS sequence"/>
</dbReference>
<feature type="domain" description="C2H2-type" evidence="7">
    <location>
        <begin position="593"/>
        <end position="616"/>
    </location>
</feature>
<keyword evidence="2" id="KW-0677">Repeat</keyword>
<evidence type="ECO:0000256" key="5">
    <source>
        <dbReference type="PROSITE-ProRule" id="PRU00042"/>
    </source>
</evidence>
<feature type="domain" description="C2H2-type" evidence="7">
    <location>
        <begin position="701"/>
        <end position="723"/>
    </location>
</feature>
<evidence type="ECO:0000313" key="8">
    <source>
        <dbReference type="EMBL" id="KAK2191441.1"/>
    </source>
</evidence>
<reference evidence="8" key="1">
    <citation type="journal article" date="2023" name="Mol. Biol. Evol.">
        <title>Third-Generation Sequencing Reveals the Adaptive Role of the Epigenome in Three Deep-Sea Polychaetes.</title>
        <authorList>
            <person name="Perez M."/>
            <person name="Aroh O."/>
            <person name="Sun Y."/>
            <person name="Lan Y."/>
            <person name="Juniper S.K."/>
            <person name="Young C.R."/>
            <person name="Angers B."/>
            <person name="Qian P.Y."/>
        </authorList>
    </citation>
    <scope>NUCLEOTIDE SEQUENCE</scope>
    <source>
        <strain evidence="8">R07B-5</strain>
    </source>
</reference>
<evidence type="ECO:0000256" key="3">
    <source>
        <dbReference type="ARBA" id="ARBA00022771"/>
    </source>
</evidence>
<dbReference type="EMBL" id="JAODUO010000053">
    <property type="protein sequence ID" value="KAK2191441.1"/>
    <property type="molecule type" value="Genomic_DNA"/>
</dbReference>
<dbReference type="PROSITE" id="PS00028">
    <property type="entry name" value="ZINC_FINGER_C2H2_1"/>
    <property type="match status" value="22"/>
</dbReference>
<feature type="domain" description="C2H2-type" evidence="7">
    <location>
        <begin position="1101"/>
        <end position="1128"/>
    </location>
</feature>
<name>A0AAD9UJB0_RIDPI</name>
<dbReference type="InterPro" id="IPR013087">
    <property type="entry name" value="Znf_C2H2_type"/>
</dbReference>
<feature type="domain" description="C2H2-type" evidence="7">
    <location>
        <begin position="398"/>
        <end position="422"/>
    </location>
</feature>
<feature type="domain" description="C2H2-type" evidence="7">
    <location>
        <begin position="368"/>
        <end position="390"/>
    </location>
</feature>
<feature type="domain" description="C2H2-type" evidence="7">
    <location>
        <begin position="164"/>
        <end position="192"/>
    </location>
</feature>
<evidence type="ECO:0000256" key="4">
    <source>
        <dbReference type="ARBA" id="ARBA00022833"/>
    </source>
</evidence>
<dbReference type="SUPFAM" id="SSF57667">
    <property type="entry name" value="beta-beta-alpha zinc fingers"/>
    <property type="match status" value="7"/>
</dbReference>
<evidence type="ECO:0000256" key="6">
    <source>
        <dbReference type="SAM" id="MobiDB-lite"/>
    </source>
</evidence>
<feature type="domain" description="C2H2-type" evidence="7">
    <location>
        <begin position="1072"/>
        <end position="1100"/>
    </location>
</feature>
<evidence type="ECO:0000313" key="9">
    <source>
        <dbReference type="Proteomes" id="UP001209878"/>
    </source>
</evidence>
<feature type="compositionally biased region" description="Low complexity" evidence="6">
    <location>
        <begin position="25"/>
        <end position="41"/>
    </location>
</feature>
<dbReference type="PANTHER" id="PTHR24379:SF121">
    <property type="entry name" value="C2H2-TYPE DOMAIN-CONTAINING PROTEIN"/>
    <property type="match status" value="1"/>
</dbReference>
<feature type="compositionally biased region" description="Polar residues" evidence="6">
    <location>
        <begin position="295"/>
        <end position="305"/>
    </location>
</feature>
<organism evidence="8 9">
    <name type="scientific">Ridgeia piscesae</name>
    <name type="common">Tubeworm</name>
    <dbReference type="NCBI Taxonomy" id="27915"/>
    <lineage>
        <taxon>Eukaryota</taxon>
        <taxon>Metazoa</taxon>
        <taxon>Spiralia</taxon>
        <taxon>Lophotrochozoa</taxon>
        <taxon>Annelida</taxon>
        <taxon>Polychaeta</taxon>
        <taxon>Sedentaria</taxon>
        <taxon>Canalipalpata</taxon>
        <taxon>Sabellida</taxon>
        <taxon>Siboglinidae</taxon>
        <taxon>Ridgeia</taxon>
    </lineage>
</organism>
<feature type="region of interest" description="Disordered" evidence="6">
    <location>
        <begin position="1211"/>
        <end position="1242"/>
    </location>
</feature>
<evidence type="ECO:0000256" key="2">
    <source>
        <dbReference type="ARBA" id="ARBA00022737"/>
    </source>
</evidence>
<feature type="domain" description="C2H2-type" evidence="7">
    <location>
        <begin position="426"/>
        <end position="454"/>
    </location>
</feature>
<gene>
    <name evidence="8" type="ORF">NP493_53g14024</name>
</gene>
<feature type="region of interest" description="Disordered" evidence="6">
    <location>
        <begin position="23"/>
        <end position="42"/>
    </location>
</feature>
<dbReference type="FunFam" id="3.30.160.60:FF:000110">
    <property type="entry name" value="Zinc finger protein-like"/>
    <property type="match status" value="1"/>
</dbReference>
<dbReference type="Pfam" id="PF13912">
    <property type="entry name" value="zf-C2H2_6"/>
    <property type="match status" value="3"/>
</dbReference>
<dbReference type="PROSITE" id="PS50157">
    <property type="entry name" value="ZINC_FINGER_C2H2_2"/>
    <property type="match status" value="15"/>
</dbReference>
<evidence type="ECO:0000256" key="1">
    <source>
        <dbReference type="ARBA" id="ARBA00022723"/>
    </source>
</evidence>
<protein>
    <recommendedName>
        <fullName evidence="7">C2H2-type domain-containing protein</fullName>
    </recommendedName>
</protein>
<accession>A0AAD9UJB0</accession>
<keyword evidence="3 5" id="KW-0863">Zinc-finger</keyword>
<feature type="compositionally biased region" description="Basic and acidic residues" evidence="6">
    <location>
        <begin position="1211"/>
        <end position="1220"/>
    </location>
</feature>
<proteinExistence type="predicted"/>